<feature type="signal peptide" evidence="1">
    <location>
        <begin position="1"/>
        <end position="23"/>
    </location>
</feature>
<evidence type="ECO:0000256" key="1">
    <source>
        <dbReference type="SAM" id="SignalP"/>
    </source>
</evidence>
<keyword evidence="3" id="KW-1185">Reference proteome</keyword>
<dbReference type="Proteomes" id="UP000095300">
    <property type="component" value="Unassembled WGS sequence"/>
</dbReference>
<feature type="chain" id="PRO_5009326359" evidence="1">
    <location>
        <begin position="24"/>
        <end position="101"/>
    </location>
</feature>
<organism evidence="2 3">
    <name type="scientific">Stomoxys calcitrans</name>
    <name type="common">Stable fly</name>
    <name type="synonym">Conops calcitrans</name>
    <dbReference type="NCBI Taxonomy" id="35570"/>
    <lineage>
        <taxon>Eukaryota</taxon>
        <taxon>Metazoa</taxon>
        <taxon>Ecdysozoa</taxon>
        <taxon>Arthropoda</taxon>
        <taxon>Hexapoda</taxon>
        <taxon>Insecta</taxon>
        <taxon>Pterygota</taxon>
        <taxon>Neoptera</taxon>
        <taxon>Endopterygota</taxon>
        <taxon>Diptera</taxon>
        <taxon>Brachycera</taxon>
        <taxon>Muscomorpha</taxon>
        <taxon>Muscoidea</taxon>
        <taxon>Muscidae</taxon>
        <taxon>Stomoxys</taxon>
    </lineage>
</organism>
<dbReference type="PROSITE" id="PS51257">
    <property type="entry name" value="PROKAR_LIPOPROTEIN"/>
    <property type="match status" value="1"/>
</dbReference>
<name>A0A1I8PBZ3_STOCA</name>
<gene>
    <name evidence="2" type="primary">106082474</name>
</gene>
<evidence type="ECO:0000313" key="3">
    <source>
        <dbReference type="Proteomes" id="UP000095300"/>
    </source>
</evidence>
<keyword evidence="1" id="KW-0732">Signal</keyword>
<proteinExistence type="predicted"/>
<reference evidence="2" key="1">
    <citation type="submission" date="2020-05" db="UniProtKB">
        <authorList>
            <consortium name="EnsemblMetazoa"/>
        </authorList>
    </citation>
    <scope>IDENTIFICATION</scope>
    <source>
        <strain evidence="2">USDA</strain>
    </source>
</reference>
<protein>
    <submittedName>
        <fullName evidence="2">Uncharacterized protein</fullName>
    </submittedName>
</protein>
<sequence>MNLIKCCVVAALLLVLGCTSVAGGKFKLVAAKGPFGGFVGLKYRKPKLLGLKHHLGLGHGLGGFGHGFGGLGHGGGFHSGYEHHEYHTSHHGGFGGGWWGK</sequence>
<dbReference type="EnsemblMetazoa" id="SCAU006673-RA">
    <property type="protein sequence ID" value="SCAU006673-PA"/>
    <property type="gene ID" value="SCAU006673"/>
</dbReference>
<accession>A0A1I8PBZ3</accession>
<dbReference type="VEuPathDB" id="VectorBase:SCAU006673"/>
<dbReference type="AlphaFoldDB" id="A0A1I8PBZ3"/>
<evidence type="ECO:0000313" key="2">
    <source>
        <dbReference type="EnsemblMetazoa" id="SCAU006673-PA"/>
    </source>
</evidence>